<dbReference type="EMBL" id="JAJSOW010000104">
    <property type="protein sequence ID" value="KAI9169603.1"/>
    <property type="molecule type" value="Genomic_DNA"/>
</dbReference>
<evidence type="ECO:0000313" key="2">
    <source>
        <dbReference type="EMBL" id="KAI9169603.1"/>
    </source>
</evidence>
<protein>
    <submittedName>
        <fullName evidence="2">Uncharacterized protein</fullName>
    </submittedName>
</protein>
<keyword evidence="3" id="KW-1185">Reference proteome</keyword>
<proteinExistence type="predicted"/>
<reference evidence="2" key="1">
    <citation type="journal article" date="2022" name="Plant J.">
        <title>Strategies of tolerance reflected in two North American maple genomes.</title>
        <authorList>
            <person name="McEvoy S.L."/>
            <person name="Sezen U.U."/>
            <person name="Trouern-Trend A."/>
            <person name="McMahon S.M."/>
            <person name="Schaberg P.G."/>
            <person name="Yang J."/>
            <person name="Wegrzyn J.L."/>
            <person name="Swenson N.G."/>
        </authorList>
    </citation>
    <scope>NUCLEOTIDE SEQUENCE</scope>
    <source>
        <strain evidence="2">91603</strain>
    </source>
</reference>
<feature type="compositionally biased region" description="Basic and acidic residues" evidence="1">
    <location>
        <begin position="22"/>
        <end position="32"/>
    </location>
</feature>
<reference evidence="2" key="2">
    <citation type="submission" date="2023-02" db="EMBL/GenBank/DDBJ databases">
        <authorList>
            <person name="Swenson N.G."/>
            <person name="Wegrzyn J.L."/>
            <person name="Mcevoy S.L."/>
        </authorList>
    </citation>
    <scope>NUCLEOTIDE SEQUENCE</scope>
    <source>
        <strain evidence="2">91603</strain>
        <tissue evidence="2">Leaf</tissue>
    </source>
</reference>
<dbReference type="AlphaFoldDB" id="A0AAD5ILT2"/>
<evidence type="ECO:0000313" key="3">
    <source>
        <dbReference type="Proteomes" id="UP001064489"/>
    </source>
</evidence>
<evidence type="ECO:0000256" key="1">
    <source>
        <dbReference type="SAM" id="MobiDB-lite"/>
    </source>
</evidence>
<sequence length="135" mass="14960">MARNGIAKNGPEENNRSGNDSNSRKMDGDFSDVRYKKNGWKKNIVKNGTTNTIGVKTSGSRFDILNDDKEMNKIQGKLHPNGNSPGNNLKEKYVLIEITNLNSSQDSMSKLDVQMDRNFDAVAVSLKEAIAVILE</sequence>
<dbReference type="Proteomes" id="UP001064489">
    <property type="component" value="Chromosome 7"/>
</dbReference>
<feature type="region of interest" description="Disordered" evidence="1">
    <location>
        <begin position="1"/>
        <end position="32"/>
    </location>
</feature>
<organism evidence="2 3">
    <name type="scientific">Acer negundo</name>
    <name type="common">Box elder</name>
    <dbReference type="NCBI Taxonomy" id="4023"/>
    <lineage>
        <taxon>Eukaryota</taxon>
        <taxon>Viridiplantae</taxon>
        <taxon>Streptophyta</taxon>
        <taxon>Embryophyta</taxon>
        <taxon>Tracheophyta</taxon>
        <taxon>Spermatophyta</taxon>
        <taxon>Magnoliopsida</taxon>
        <taxon>eudicotyledons</taxon>
        <taxon>Gunneridae</taxon>
        <taxon>Pentapetalae</taxon>
        <taxon>rosids</taxon>
        <taxon>malvids</taxon>
        <taxon>Sapindales</taxon>
        <taxon>Sapindaceae</taxon>
        <taxon>Hippocastanoideae</taxon>
        <taxon>Acereae</taxon>
        <taxon>Acer</taxon>
    </lineage>
</organism>
<accession>A0AAD5ILT2</accession>
<gene>
    <name evidence="2" type="ORF">LWI28_014733</name>
</gene>
<comment type="caution">
    <text evidence="2">The sequence shown here is derived from an EMBL/GenBank/DDBJ whole genome shotgun (WGS) entry which is preliminary data.</text>
</comment>
<name>A0AAD5ILT2_ACENE</name>